<dbReference type="EMBL" id="NXNI01000001">
    <property type="protein sequence ID" value="PCR89358.1"/>
    <property type="molecule type" value="Genomic_DNA"/>
</dbReference>
<evidence type="ECO:0000256" key="1">
    <source>
        <dbReference type="SAM" id="MobiDB-lite"/>
    </source>
</evidence>
<gene>
    <name evidence="2" type="ORF">CP557_01675</name>
</gene>
<dbReference type="AlphaFoldDB" id="A0A2A5QR74"/>
<dbReference type="OrthoDB" id="185851at2157"/>
<proteinExistence type="predicted"/>
<keyword evidence="3" id="KW-1185">Reference proteome</keyword>
<reference evidence="2 3" key="1">
    <citation type="submission" date="2017-09" db="EMBL/GenBank/DDBJ databases">
        <title>Genome sequences of Natrinema ejinorence JCM 13890T.</title>
        <authorList>
            <person name="Roh S.W."/>
            <person name="Kim Y.B."/>
            <person name="Kim J.Y."/>
        </authorList>
    </citation>
    <scope>NUCLEOTIDE SEQUENCE [LARGE SCALE GENOMIC DNA]</scope>
    <source>
        <strain evidence="2 3">JCM 13890</strain>
    </source>
</reference>
<evidence type="ECO:0000313" key="3">
    <source>
        <dbReference type="Proteomes" id="UP000219689"/>
    </source>
</evidence>
<sequence>MGIRQNAVSLSRRLRELVRSTLRGPGNERGNGTDPDDEAETAVESHGNLFHCSRCSAVYIATEKRVCSQCETEVDQVRSTLSCNDR</sequence>
<protein>
    <submittedName>
        <fullName evidence="2">Uncharacterized protein</fullName>
    </submittedName>
</protein>
<comment type="caution">
    <text evidence="2">The sequence shown here is derived from an EMBL/GenBank/DDBJ whole genome shotgun (WGS) entry which is preliminary data.</text>
</comment>
<feature type="region of interest" description="Disordered" evidence="1">
    <location>
        <begin position="19"/>
        <end position="42"/>
    </location>
</feature>
<organism evidence="2 3">
    <name type="scientific">Natrinema ejinorense</name>
    <dbReference type="NCBI Taxonomy" id="373386"/>
    <lineage>
        <taxon>Archaea</taxon>
        <taxon>Methanobacteriati</taxon>
        <taxon>Methanobacteriota</taxon>
        <taxon>Stenosarchaea group</taxon>
        <taxon>Halobacteria</taxon>
        <taxon>Halobacteriales</taxon>
        <taxon>Natrialbaceae</taxon>
        <taxon>Natrinema</taxon>
    </lineage>
</organism>
<name>A0A2A5QR74_9EURY</name>
<dbReference type="RefSeq" id="WP_097378305.1">
    <property type="nucleotide sequence ID" value="NZ_NXNI01000001.1"/>
</dbReference>
<accession>A0A2A5QR74</accession>
<evidence type="ECO:0000313" key="2">
    <source>
        <dbReference type="EMBL" id="PCR89358.1"/>
    </source>
</evidence>
<dbReference type="Proteomes" id="UP000219689">
    <property type="component" value="Unassembled WGS sequence"/>
</dbReference>